<dbReference type="Pfam" id="PF12392">
    <property type="entry name" value="DUF3656"/>
    <property type="match status" value="1"/>
</dbReference>
<gene>
    <name evidence="2" type="ORF">H9816_02340</name>
</gene>
<dbReference type="PANTHER" id="PTHR30217:SF10">
    <property type="entry name" value="23S RRNA 5-HYDROXYCYTIDINE C2501 SYNTHASE"/>
    <property type="match status" value="1"/>
</dbReference>
<dbReference type="PROSITE" id="PS01276">
    <property type="entry name" value="PEPTIDASE_U32"/>
    <property type="match status" value="1"/>
</dbReference>
<dbReference type="Proteomes" id="UP000824014">
    <property type="component" value="Unassembled WGS sequence"/>
</dbReference>
<feature type="domain" description="Peptidase U32 collagenase" evidence="1">
    <location>
        <begin position="382"/>
        <end position="498"/>
    </location>
</feature>
<evidence type="ECO:0000313" key="3">
    <source>
        <dbReference type="Proteomes" id="UP000824014"/>
    </source>
</evidence>
<dbReference type="InterPro" id="IPR051454">
    <property type="entry name" value="RNA/ubiquinone_mod_enzymes"/>
</dbReference>
<proteinExistence type="predicted"/>
<protein>
    <submittedName>
        <fullName evidence="2">U32 family peptidase</fullName>
    </submittedName>
</protein>
<name>A0A9D2DD90_9BACT</name>
<dbReference type="InterPro" id="IPR020988">
    <property type="entry name" value="Pept_U32_collagenase"/>
</dbReference>
<dbReference type="EMBL" id="DXCC01000005">
    <property type="protein sequence ID" value="HIZ14742.1"/>
    <property type="molecule type" value="Genomic_DNA"/>
</dbReference>
<organism evidence="2 3">
    <name type="scientific">Candidatus Tidjanibacter faecipullorum</name>
    <dbReference type="NCBI Taxonomy" id="2838766"/>
    <lineage>
        <taxon>Bacteria</taxon>
        <taxon>Pseudomonadati</taxon>
        <taxon>Bacteroidota</taxon>
        <taxon>Bacteroidia</taxon>
        <taxon>Bacteroidales</taxon>
        <taxon>Rikenellaceae</taxon>
        <taxon>Tidjanibacter</taxon>
    </lineage>
</organism>
<dbReference type="PANTHER" id="PTHR30217">
    <property type="entry name" value="PEPTIDASE U32 FAMILY"/>
    <property type="match status" value="1"/>
</dbReference>
<dbReference type="SUPFAM" id="SSF51569">
    <property type="entry name" value="Aldolase"/>
    <property type="match status" value="1"/>
</dbReference>
<dbReference type="AlphaFoldDB" id="A0A9D2DD90"/>
<evidence type="ECO:0000313" key="2">
    <source>
        <dbReference type="EMBL" id="HIZ14742.1"/>
    </source>
</evidence>
<reference evidence="2" key="2">
    <citation type="submission" date="2021-04" db="EMBL/GenBank/DDBJ databases">
        <authorList>
            <person name="Gilroy R."/>
        </authorList>
    </citation>
    <scope>NUCLEOTIDE SEQUENCE</scope>
    <source>
        <strain evidence="2">ChiHjej11B10-19426</strain>
    </source>
</reference>
<reference evidence="2" key="1">
    <citation type="journal article" date="2021" name="PeerJ">
        <title>Extensive microbial diversity within the chicken gut microbiome revealed by metagenomics and culture.</title>
        <authorList>
            <person name="Gilroy R."/>
            <person name="Ravi A."/>
            <person name="Getino M."/>
            <person name="Pursley I."/>
            <person name="Horton D.L."/>
            <person name="Alikhan N.F."/>
            <person name="Baker D."/>
            <person name="Gharbi K."/>
            <person name="Hall N."/>
            <person name="Watson M."/>
            <person name="Adriaenssens E.M."/>
            <person name="Foster-Nyarko E."/>
            <person name="Jarju S."/>
            <person name="Secka A."/>
            <person name="Antonio M."/>
            <person name="Oren A."/>
            <person name="Chaudhuri R.R."/>
            <person name="La Ragione R."/>
            <person name="Hildebrand F."/>
            <person name="Pallen M.J."/>
        </authorList>
    </citation>
    <scope>NUCLEOTIDE SEQUENCE</scope>
    <source>
        <strain evidence="2">ChiHjej11B10-19426</strain>
    </source>
</reference>
<comment type="caution">
    <text evidence="2">The sequence shown here is derived from an EMBL/GenBank/DDBJ whole genome shotgun (WGS) entry which is preliminary data.</text>
</comment>
<dbReference type="InterPro" id="IPR001539">
    <property type="entry name" value="Peptidase_U32"/>
</dbReference>
<accession>A0A9D2DD90</accession>
<sequence length="612" mass="68162">MENKARQHTIELLAPARDAEVARAAIACGADAVYMGGPRFGARQAAGNPVEDIARVVAAARPFGVRVYVTLNTLVFDDELAEAERIAREVIDAGVDALIVQDMAYMEMGLQGVELHASTQTYNVSPEKVDFLARSGFSRVILERNLSLAEIRAIRRATDTELECFVNGAICVSCSGRCYMSRTMSFRSGNRGDCSQACRLAYDLLDGEGRVLRSGKHLLSVRDMDLSGRVGDLLDAGITSFKIEGRLKDAAYVRNTVAWYRRCLDEAMAPRGLSRSSAGVSDPGFEPDIARTFSRGRTEYFFDGRRRGVSTPDTPKAVGRSVGRVSRTGKGWFELDGRETLTPGDGICWLAGDELTGTNVNRVEGRRVWPNRETAVRVGTEIFRNYDKRFYDTLEGCRSRRTIGVRAEVEVTPTELRVRFTDEEGVTASAACPCANGAARDARRMRETIIGQLAKAGDTIFQVVEVHFPETEEVPFLRMGELNALRREGLERLAEARIGRPAPRRIPERDETVRYPYGTPDGYENITNRLARRFYERHGGAGAAAGYDLQHDLRGVSVMRTPYCVRRELGMCLRQGGVGGPLWLRHGGFRYRLEFDCDQCRMRVVYEGREDK</sequence>
<dbReference type="Pfam" id="PF01136">
    <property type="entry name" value="Peptidase_U32"/>
    <property type="match status" value="1"/>
</dbReference>
<evidence type="ECO:0000259" key="1">
    <source>
        <dbReference type="Pfam" id="PF12392"/>
    </source>
</evidence>